<accession>A0A892ZBK6</accession>
<protein>
    <submittedName>
        <fullName evidence="1">Uncharacterized protein</fullName>
    </submittedName>
</protein>
<evidence type="ECO:0000313" key="2">
    <source>
        <dbReference type="Proteomes" id="UP000653156"/>
    </source>
</evidence>
<dbReference type="AlphaFoldDB" id="A0A892ZBK6"/>
<sequence>MSAPEKRFLTTFVAPKPNKTLIQAMTWANRWLNLYGTPGLRDVPYLNRLPLVRGLCDIRHLDLPAADDVRLKATLAADGMVFITPNHPEFFTDWMLDKEIAARYAPMMANWATHDIVNGMGRWGQKFWLANNLIAQVPGDTEQALAYSIDTAAAGTPVLLHPEGSVHWQGDHINTLFQGAAKMALQAAAQSSKPVFIQPLIWKLKFIRNEESALHAEMAQVERQLQIEAKPFLNLPLRLARLYRHVLWLRFQNMGFAPPRHLSFFAAQDVLLEKLLLSLNEFGTFSGSLNEQAKQMLGAIRQAEKSGQSIDRMTRRRRSELAFILRNPQEVYHQPRWQQEHIAECLKRLRCDHLAWGGLGNKIHRFVPRPVGGRNAHIRVAEPLNIRALLAEQPDLDAAALTALLQQQMQQTLDQLNVELNTARSPQEYANPFVL</sequence>
<evidence type="ECO:0000313" key="1">
    <source>
        <dbReference type="EMBL" id="QRQ80655.1"/>
    </source>
</evidence>
<organism evidence="1 2">
    <name type="scientific">Paralysiella testudinis</name>
    <dbReference type="NCBI Taxonomy" id="2809020"/>
    <lineage>
        <taxon>Bacteria</taxon>
        <taxon>Pseudomonadati</taxon>
        <taxon>Pseudomonadota</taxon>
        <taxon>Betaproteobacteria</taxon>
        <taxon>Neisseriales</taxon>
        <taxon>Neisseriaceae</taxon>
        <taxon>Paralysiella</taxon>
    </lineage>
</organism>
<gene>
    <name evidence="1" type="ORF">JQU52_07695</name>
</gene>
<dbReference type="EMBL" id="CP069798">
    <property type="protein sequence ID" value="QRQ80655.1"/>
    <property type="molecule type" value="Genomic_DNA"/>
</dbReference>
<dbReference type="Proteomes" id="UP000653156">
    <property type="component" value="Chromosome"/>
</dbReference>
<dbReference type="RefSeq" id="WP_230337938.1">
    <property type="nucleotide sequence ID" value="NZ_CP069798.1"/>
</dbReference>
<keyword evidence="2" id="KW-1185">Reference proteome</keyword>
<dbReference type="KEGG" id="ptes:JQU52_07695"/>
<proteinExistence type="predicted"/>
<reference evidence="1" key="1">
    <citation type="submission" date="2021-02" db="EMBL/GenBank/DDBJ databases">
        <title>Neisseriaceae sp. 26B isolated from the cloaca of a Common Toad-headed Turtle (Mesoclemmys nasuta).</title>
        <authorList>
            <person name="Spergser J."/>
            <person name="Busse H.-J."/>
        </authorList>
    </citation>
    <scope>NUCLEOTIDE SEQUENCE</scope>
    <source>
        <strain evidence="1">26B</strain>
    </source>
</reference>
<name>A0A892ZBK6_9NEIS</name>